<dbReference type="EMBL" id="CH476627">
    <property type="protein sequence ID" value="EDO03738.1"/>
    <property type="molecule type" value="Genomic_DNA"/>
</dbReference>
<dbReference type="AlphaFoldDB" id="A7ELM2"/>
<accession>A7ELM2</accession>
<gene>
    <name evidence="1" type="ORF">SS1G_06219</name>
</gene>
<name>A7ELM2_SCLS1</name>
<dbReference type="InParanoid" id="A7ELM2"/>
<sequence length="40" mass="4567">MSKEKSRVLFISLEQIVQIPYSFPFGLDLRLPAFMAHAGE</sequence>
<dbReference type="Proteomes" id="UP000001312">
    <property type="component" value="Unassembled WGS sequence"/>
</dbReference>
<evidence type="ECO:0000313" key="1">
    <source>
        <dbReference type="EMBL" id="EDO03738.1"/>
    </source>
</evidence>
<evidence type="ECO:0000313" key="2">
    <source>
        <dbReference type="Proteomes" id="UP000001312"/>
    </source>
</evidence>
<dbReference type="RefSeq" id="XP_001593297.1">
    <property type="nucleotide sequence ID" value="XM_001593247.1"/>
</dbReference>
<protein>
    <submittedName>
        <fullName evidence="1">Uncharacterized protein</fullName>
    </submittedName>
</protein>
<reference evidence="2" key="1">
    <citation type="journal article" date="2011" name="PLoS Genet.">
        <title>Genomic analysis of the necrotrophic fungal pathogens Sclerotinia sclerotiorum and Botrytis cinerea.</title>
        <authorList>
            <person name="Amselem J."/>
            <person name="Cuomo C.A."/>
            <person name="van Kan J.A."/>
            <person name="Viaud M."/>
            <person name="Benito E.P."/>
            <person name="Couloux A."/>
            <person name="Coutinho P.M."/>
            <person name="de Vries R.P."/>
            <person name="Dyer P.S."/>
            <person name="Fillinger S."/>
            <person name="Fournier E."/>
            <person name="Gout L."/>
            <person name="Hahn M."/>
            <person name="Kohn L."/>
            <person name="Lapalu N."/>
            <person name="Plummer K.M."/>
            <person name="Pradier J.M."/>
            <person name="Quevillon E."/>
            <person name="Sharon A."/>
            <person name="Simon A."/>
            <person name="ten Have A."/>
            <person name="Tudzynski B."/>
            <person name="Tudzynski P."/>
            <person name="Wincker P."/>
            <person name="Andrew M."/>
            <person name="Anthouard V."/>
            <person name="Beever R.E."/>
            <person name="Beffa R."/>
            <person name="Benoit I."/>
            <person name="Bouzid O."/>
            <person name="Brault B."/>
            <person name="Chen Z."/>
            <person name="Choquer M."/>
            <person name="Collemare J."/>
            <person name="Cotton P."/>
            <person name="Danchin E.G."/>
            <person name="Da Silva C."/>
            <person name="Gautier A."/>
            <person name="Giraud C."/>
            <person name="Giraud T."/>
            <person name="Gonzalez C."/>
            <person name="Grossetete S."/>
            <person name="Guldener U."/>
            <person name="Henrissat B."/>
            <person name="Howlett B.J."/>
            <person name="Kodira C."/>
            <person name="Kretschmer M."/>
            <person name="Lappartient A."/>
            <person name="Leroch M."/>
            <person name="Levis C."/>
            <person name="Mauceli E."/>
            <person name="Neuveglise C."/>
            <person name="Oeser B."/>
            <person name="Pearson M."/>
            <person name="Poulain J."/>
            <person name="Poussereau N."/>
            <person name="Quesneville H."/>
            <person name="Rascle C."/>
            <person name="Schumacher J."/>
            <person name="Segurens B."/>
            <person name="Sexton A."/>
            <person name="Silva E."/>
            <person name="Sirven C."/>
            <person name="Soanes D.M."/>
            <person name="Talbot N.J."/>
            <person name="Templeton M."/>
            <person name="Yandava C."/>
            <person name="Yarden O."/>
            <person name="Zeng Q."/>
            <person name="Rollins J.A."/>
            <person name="Lebrun M.H."/>
            <person name="Dickman M."/>
        </authorList>
    </citation>
    <scope>NUCLEOTIDE SEQUENCE [LARGE SCALE GENOMIC DNA]</scope>
    <source>
        <strain evidence="2">ATCC 18683 / 1980 / Ss-1</strain>
    </source>
</reference>
<keyword evidence="2" id="KW-1185">Reference proteome</keyword>
<dbReference type="KEGG" id="ssl:SS1G_06219"/>
<organism evidence="1 2">
    <name type="scientific">Sclerotinia sclerotiorum (strain ATCC 18683 / 1980 / Ss-1)</name>
    <name type="common">White mold</name>
    <name type="synonym">Whetzelinia sclerotiorum</name>
    <dbReference type="NCBI Taxonomy" id="665079"/>
    <lineage>
        <taxon>Eukaryota</taxon>
        <taxon>Fungi</taxon>
        <taxon>Dikarya</taxon>
        <taxon>Ascomycota</taxon>
        <taxon>Pezizomycotina</taxon>
        <taxon>Leotiomycetes</taxon>
        <taxon>Helotiales</taxon>
        <taxon>Sclerotiniaceae</taxon>
        <taxon>Sclerotinia</taxon>
    </lineage>
</organism>
<dbReference type="HOGENOM" id="CLU_3299660_0_0_1"/>
<proteinExistence type="predicted"/>
<dbReference type="GeneID" id="5489373"/>